<sequence>LKLGYRHIFHQFTIRVTEKYKITREELMKKLKRNDIECEIYYPIPIHKQALFKKLGYDEKLPICEKITKEVLSLPIHPSVSKNDLNKIIDILGD</sequence>
<proteinExistence type="predicted"/>
<dbReference type="AlphaFoldDB" id="X1NDU2"/>
<gene>
    <name evidence="2" type="ORF">S06H3_11567</name>
</gene>
<evidence type="ECO:0000256" key="1">
    <source>
        <dbReference type="ARBA" id="ARBA00022898"/>
    </source>
</evidence>
<dbReference type="InterPro" id="IPR000653">
    <property type="entry name" value="DegT/StrS_aminotransferase"/>
</dbReference>
<dbReference type="GO" id="GO:0000271">
    <property type="term" value="P:polysaccharide biosynthetic process"/>
    <property type="evidence" value="ECO:0007669"/>
    <property type="project" value="TreeGrafter"/>
</dbReference>
<dbReference type="PANTHER" id="PTHR30244">
    <property type="entry name" value="TRANSAMINASE"/>
    <property type="match status" value="1"/>
</dbReference>
<protein>
    <recommendedName>
        <fullName evidence="3">Aminotransferase DegT</fullName>
    </recommendedName>
</protein>
<dbReference type="GO" id="GO:0030170">
    <property type="term" value="F:pyridoxal phosphate binding"/>
    <property type="evidence" value="ECO:0007669"/>
    <property type="project" value="TreeGrafter"/>
</dbReference>
<evidence type="ECO:0008006" key="3">
    <source>
        <dbReference type="Google" id="ProtNLM"/>
    </source>
</evidence>
<dbReference type="SUPFAM" id="SSF53383">
    <property type="entry name" value="PLP-dependent transferases"/>
    <property type="match status" value="1"/>
</dbReference>
<keyword evidence="1" id="KW-0663">Pyridoxal phosphate</keyword>
<comment type="caution">
    <text evidence="2">The sequence shown here is derived from an EMBL/GenBank/DDBJ whole genome shotgun (WGS) entry which is preliminary data.</text>
</comment>
<name>X1NDU2_9ZZZZ</name>
<dbReference type="GO" id="GO:0008483">
    <property type="term" value="F:transaminase activity"/>
    <property type="evidence" value="ECO:0007669"/>
    <property type="project" value="TreeGrafter"/>
</dbReference>
<feature type="non-terminal residue" evidence="2">
    <location>
        <position position="1"/>
    </location>
</feature>
<dbReference type="PANTHER" id="PTHR30244:SF36">
    <property type="entry name" value="3-OXO-GLUCOSE-6-PHOSPHATE:GLUTAMATE AMINOTRANSFERASE"/>
    <property type="match status" value="1"/>
</dbReference>
<organism evidence="2">
    <name type="scientific">marine sediment metagenome</name>
    <dbReference type="NCBI Taxonomy" id="412755"/>
    <lineage>
        <taxon>unclassified sequences</taxon>
        <taxon>metagenomes</taxon>
        <taxon>ecological metagenomes</taxon>
    </lineage>
</organism>
<dbReference type="InterPro" id="IPR015424">
    <property type="entry name" value="PyrdxlP-dep_Trfase"/>
</dbReference>
<reference evidence="2" key="1">
    <citation type="journal article" date="2014" name="Front. Microbiol.">
        <title>High frequency of phylogenetically diverse reductive dehalogenase-homologous genes in deep subseafloor sedimentary metagenomes.</title>
        <authorList>
            <person name="Kawai M."/>
            <person name="Futagami T."/>
            <person name="Toyoda A."/>
            <person name="Takaki Y."/>
            <person name="Nishi S."/>
            <person name="Hori S."/>
            <person name="Arai W."/>
            <person name="Tsubouchi T."/>
            <person name="Morono Y."/>
            <person name="Uchiyama I."/>
            <person name="Ito T."/>
            <person name="Fujiyama A."/>
            <person name="Inagaki F."/>
            <person name="Takami H."/>
        </authorList>
    </citation>
    <scope>NUCLEOTIDE SEQUENCE</scope>
    <source>
        <strain evidence="2">Expedition CK06-06</strain>
    </source>
</reference>
<accession>X1NDU2</accession>
<dbReference type="InterPro" id="IPR015422">
    <property type="entry name" value="PyrdxlP-dep_Trfase_small"/>
</dbReference>
<dbReference type="EMBL" id="BARV01005654">
    <property type="protein sequence ID" value="GAI16844.1"/>
    <property type="molecule type" value="Genomic_DNA"/>
</dbReference>
<evidence type="ECO:0000313" key="2">
    <source>
        <dbReference type="EMBL" id="GAI16844.1"/>
    </source>
</evidence>
<dbReference type="Gene3D" id="3.90.1150.10">
    <property type="entry name" value="Aspartate Aminotransferase, domain 1"/>
    <property type="match status" value="1"/>
</dbReference>
<dbReference type="Pfam" id="PF01041">
    <property type="entry name" value="DegT_DnrJ_EryC1"/>
    <property type="match status" value="1"/>
</dbReference>